<evidence type="ECO:0008006" key="4">
    <source>
        <dbReference type="Google" id="ProtNLM"/>
    </source>
</evidence>
<gene>
    <name evidence="2" type="ORF">D7S86_19750</name>
</gene>
<dbReference type="EMBL" id="RBZU01000009">
    <property type="protein sequence ID" value="RKP50340.1"/>
    <property type="molecule type" value="Genomic_DNA"/>
</dbReference>
<organism evidence="2 3">
    <name type="scientific">Pararobbsia silviterrae</name>
    <dbReference type="NCBI Taxonomy" id="1792498"/>
    <lineage>
        <taxon>Bacteria</taxon>
        <taxon>Pseudomonadati</taxon>
        <taxon>Pseudomonadota</taxon>
        <taxon>Betaproteobacteria</taxon>
        <taxon>Burkholderiales</taxon>
        <taxon>Burkholderiaceae</taxon>
        <taxon>Pararobbsia</taxon>
    </lineage>
</organism>
<keyword evidence="1" id="KW-0175">Coiled coil</keyword>
<keyword evidence="3" id="KW-1185">Reference proteome</keyword>
<evidence type="ECO:0000313" key="3">
    <source>
        <dbReference type="Proteomes" id="UP000270342"/>
    </source>
</evidence>
<evidence type="ECO:0000256" key="1">
    <source>
        <dbReference type="SAM" id="Coils"/>
    </source>
</evidence>
<dbReference type="Proteomes" id="UP000270342">
    <property type="component" value="Unassembled WGS sequence"/>
</dbReference>
<dbReference type="AlphaFoldDB" id="A0A494XI73"/>
<evidence type="ECO:0000313" key="2">
    <source>
        <dbReference type="EMBL" id="RKP50340.1"/>
    </source>
</evidence>
<reference evidence="2 3" key="1">
    <citation type="submission" date="2018-10" db="EMBL/GenBank/DDBJ databases">
        <title>Robbsia sp. DHC34, isolated from soil.</title>
        <authorList>
            <person name="Gao Z.-H."/>
            <person name="Qiu L.-H."/>
        </authorList>
    </citation>
    <scope>NUCLEOTIDE SEQUENCE [LARGE SCALE GENOMIC DNA]</scope>
    <source>
        <strain evidence="2 3">DHC34</strain>
    </source>
</reference>
<accession>A0A494XI73</accession>
<comment type="caution">
    <text evidence="2">The sequence shown here is derived from an EMBL/GenBank/DDBJ whole genome shotgun (WGS) entry which is preliminary data.</text>
</comment>
<proteinExistence type="predicted"/>
<feature type="coiled-coil region" evidence="1">
    <location>
        <begin position="100"/>
        <end position="127"/>
    </location>
</feature>
<sequence length="150" mass="17505">MARLAQVIERVESRAQGLCATVRAARARERAGEMERARLLDDAQRCRERLDSVYRARGVVDRTRLFDVLHEAARLRLVWRETLARATSLDADILRAQAEAEDHAARFASARRRIDGLERRLRATRRSVTNRALRREHDEIEDHAWKRVLK</sequence>
<protein>
    <recommendedName>
        <fullName evidence="4">Flagellar FliJ protein</fullName>
    </recommendedName>
</protein>
<name>A0A494XI73_9BURK</name>